<feature type="domain" description="HTH tetR-type" evidence="5">
    <location>
        <begin position="17"/>
        <end position="77"/>
    </location>
</feature>
<dbReference type="GO" id="GO:0003700">
    <property type="term" value="F:DNA-binding transcription factor activity"/>
    <property type="evidence" value="ECO:0007669"/>
    <property type="project" value="TreeGrafter"/>
</dbReference>
<keyword evidence="1" id="KW-0805">Transcription regulation</keyword>
<dbReference type="RefSeq" id="WP_194504020.1">
    <property type="nucleotide sequence ID" value="NZ_JADIVZ010000007.1"/>
</dbReference>
<keyword evidence="2 4" id="KW-0238">DNA-binding</keyword>
<evidence type="ECO:0000313" key="6">
    <source>
        <dbReference type="EMBL" id="MBF4162754.1"/>
    </source>
</evidence>
<evidence type="ECO:0000313" key="7">
    <source>
        <dbReference type="Proteomes" id="UP000656804"/>
    </source>
</evidence>
<keyword evidence="7" id="KW-1185">Reference proteome</keyword>
<accession>A0A930V3W9</accession>
<evidence type="ECO:0000259" key="5">
    <source>
        <dbReference type="PROSITE" id="PS50977"/>
    </source>
</evidence>
<dbReference type="InterPro" id="IPR009057">
    <property type="entry name" value="Homeodomain-like_sf"/>
</dbReference>
<keyword evidence="3" id="KW-0804">Transcription</keyword>
<evidence type="ECO:0000256" key="3">
    <source>
        <dbReference type="ARBA" id="ARBA00023163"/>
    </source>
</evidence>
<evidence type="ECO:0000256" key="4">
    <source>
        <dbReference type="PROSITE-ProRule" id="PRU00335"/>
    </source>
</evidence>
<dbReference type="PRINTS" id="PR00455">
    <property type="entry name" value="HTHTETR"/>
</dbReference>
<protein>
    <submittedName>
        <fullName evidence="6">TetR/AcrR family transcriptional regulator</fullName>
    </submittedName>
</protein>
<dbReference type="SUPFAM" id="SSF46689">
    <property type="entry name" value="Homeodomain-like"/>
    <property type="match status" value="1"/>
</dbReference>
<dbReference type="GO" id="GO:0000976">
    <property type="term" value="F:transcription cis-regulatory region binding"/>
    <property type="evidence" value="ECO:0007669"/>
    <property type="project" value="TreeGrafter"/>
</dbReference>
<comment type="caution">
    <text evidence="6">The sequence shown here is derived from an EMBL/GenBank/DDBJ whole genome shotgun (WGS) entry which is preliminary data.</text>
</comment>
<dbReference type="Gene3D" id="1.10.357.10">
    <property type="entry name" value="Tetracycline Repressor, domain 2"/>
    <property type="match status" value="1"/>
</dbReference>
<evidence type="ECO:0000256" key="2">
    <source>
        <dbReference type="ARBA" id="ARBA00023125"/>
    </source>
</evidence>
<feature type="DNA-binding region" description="H-T-H motif" evidence="4">
    <location>
        <begin position="40"/>
        <end position="59"/>
    </location>
</feature>
<dbReference type="PANTHER" id="PTHR30055:SF234">
    <property type="entry name" value="HTH-TYPE TRANSCRIPTIONAL REGULATOR BETI"/>
    <property type="match status" value="1"/>
</dbReference>
<dbReference type="InterPro" id="IPR001647">
    <property type="entry name" value="HTH_TetR"/>
</dbReference>
<sequence>MCPPSSTGAVRGRPRREGVSDAVVTALVRLVATHGYAGTNLDAVARTAGVAKTTLYRRWPSKGALAVDALATTLGAPPVGGVDAADDIHRAVDWLAQRVRDLEVRRLLVGLVAEAGVDDDVRRALRRRLRDPVAERLVDRWGLEPGEVDLAVDLVVGTLLHRLALNGEITAEDAERVTRIVTGLVDR</sequence>
<proteinExistence type="predicted"/>
<dbReference type="EMBL" id="JADIVZ010000007">
    <property type="protein sequence ID" value="MBF4162754.1"/>
    <property type="molecule type" value="Genomic_DNA"/>
</dbReference>
<dbReference type="AlphaFoldDB" id="A0A930V3W9"/>
<dbReference type="SUPFAM" id="SSF48498">
    <property type="entry name" value="Tetracyclin repressor-like, C-terminal domain"/>
    <property type="match status" value="1"/>
</dbReference>
<name>A0A930V3W9_9ACTN</name>
<organism evidence="6 7">
    <name type="scientific">Nocardioides acrostichi</name>
    <dbReference type="NCBI Taxonomy" id="2784339"/>
    <lineage>
        <taxon>Bacteria</taxon>
        <taxon>Bacillati</taxon>
        <taxon>Actinomycetota</taxon>
        <taxon>Actinomycetes</taxon>
        <taxon>Propionibacteriales</taxon>
        <taxon>Nocardioidaceae</taxon>
        <taxon>Nocardioides</taxon>
    </lineage>
</organism>
<dbReference type="Proteomes" id="UP000656804">
    <property type="component" value="Unassembled WGS sequence"/>
</dbReference>
<gene>
    <name evidence="6" type="ORF">ISG29_13735</name>
</gene>
<dbReference type="PANTHER" id="PTHR30055">
    <property type="entry name" value="HTH-TYPE TRANSCRIPTIONAL REGULATOR RUTR"/>
    <property type="match status" value="1"/>
</dbReference>
<dbReference type="InterPro" id="IPR036271">
    <property type="entry name" value="Tet_transcr_reg_TetR-rel_C_sf"/>
</dbReference>
<dbReference type="InterPro" id="IPR050109">
    <property type="entry name" value="HTH-type_TetR-like_transc_reg"/>
</dbReference>
<evidence type="ECO:0000256" key="1">
    <source>
        <dbReference type="ARBA" id="ARBA00023015"/>
    </source>
</evidence>
<dbReference type="PROSITE" id="PS50977">
    <property type="entry name" value="HTH_TETR_2"/>
    <property type="match status" value="1"/>
</dbReference>
<dbReference type="Pfam" id="PF00440">
    <property type="entry name" value="TetR_N"/>
    <property type="match status" value="1"/>
</dbReference>
<reference evidence="6" key="1">
    <citation type="submission" date="2020-11" db="EMBL/GenBank/DDBJ databases">
        <title>Nocardioides sp. CBS4Y-1, whole genome shotgun sequence.</title>
        <authorList>
            <person name="Tuo L."/>
        </authorList>
    </citation>
    <scope>NUCLEOTIDE SEQUENCE</scope>
    <source>
        <strain evidence="6">CBS4Y-1</strain>
    </source>
</reference>